<feature type="region of interest" description="Disordered" evidence="1">
    <location>
        <begin position="92"/>
        <end position="121"/>
    </location>
</feature>
<protein>
    <submittedName>
        <fullName evidence="2">Uncharacterized protein</fullName>
    </submittedName>
</protein>
<proteinExistence type="predicted"/>
<evidence type="ECO:0000256" key="1">
    <source>
        <dbReference type="SAM" id="MobiDB-lite"/>
    </source>
</evidence>
<name>A0A9P3UNE0_LYOSH</name>
<evidence type="ECO:0000313" key="3">
    <source>
        <dbReference type="Proteomes" id="UP001063166"/>
    </source>
</evidence>
<keyword evidence="3" id="KW-1185">Reference proteome</keyword>
<dbReference type="Proteomes" id="UP001063166">
    <property type="component" value="Unassembled WGS sequence"/>
</dbReference>
<feature type="compositionally biased region" description="Pro residues" evidence="1">
    <location>
        <begin position="107"/>
        <end position="119"/>
    </location>
</feature>
<reference evidence="2" key="1">
    <citation type="submission" date="2022-07" db="EMBL/GenBank/DDBJ databases">
        <title>The genome of Lyophyllum shimeji provides insight into the initial evolution of ectomycorrhizal fungal genome.</title>
        <authorList>
            <person name="Kobayashi Y."/>
            <person name="Shibata T."/>
            <person name="Hirakawa H."/>
            <person name="Shigenobu S."/>
            <person name="Nishiyama T."/>
            <person name="Yamada A."/>
            <person name="Hasebe M."/>
            <person name="Kawaguchi M."/>
        </authorList>
    </citation>
    <scope>NUCLEOTIDE SEQUENCE</scope>
    <source>
        <strain evidence="2">AT787</strain>
    </source>
</reference>
<comment type="caution">
    <text evidence="2">The sequence shown here is derived from an EMBL/GenBank/DDBJ whole genome shotgun (WGS) entry which is preliminary data.</text>
</comment>
<sequence>MYFVLLVPPSHALNASGHRTRTQGPAIPAILRFTAQRYVVDVGCVTEPTGYPVYATLLGVQLGQSLISRCRIIGDAARIAHPCHGRYHLREHTPPLPSSSLAQPHFPTRPPPERIPPPRRACAGAISTPTPLYSGL</sequence>
<evidence type="ECO:0000313" key="2">
    <source>
        <dbReference type="EMBL" id="GLB39578.1"/>
    </source>
</evidence>
<dbReference type="EMBL" id="BRPK01000007">
    <property type="protein sequence ID" value="GLB39578.1"/>
    <property type="molecule type" value="Genomic_DNA"/>
</dbReference>
<gene>
    <name evidence="2" type="ORF">LshimejAT787_0700880</name>
</gene>
<dbReference type="AlphaFoldDB" id="A0A9P3UNE0"/>
<accession>A0A9P3UNE0</accession>
<organism evidence="2 3">
    <name type="scientific">Lyophyllum shimeji</name>
    <name type="common">Hon-shimeji</name>
    <name type="synonym">Tricholoma shimeji</name>
    <dbReference type="NCBI Taxonomy" id="47721"/>
    <lineage>
        <taxon>Eukaryota</taxon>
        <taxon>Fungi</taxon>
        <taxon>Dikarya</taxon>
        <taxon>Basidiomycota</taxon>
        <taxon>Agaricomycotina</taxon>
        <taxon>Agaricomycetes</taxon>
        <taxon>Agaricomycetidae</taxon>
        <taxon>Agaricales</taxon>
        <taxon>Tricholomatineae</taxon>
        <taxon>Lyophyllaceae</taxon>
        <taxon>Lyophyllum</taxon>
    </lineage>
</organism>